<comment type="function">
    <text evidence="8">Component of the general transcription and DNA repair factor IIH (TFIIH) core complex which is involved in general and transcription-coupled nucleotide excision repair (NER) of damaged DNA.</text>
</comment>
<dbReference type="PANTHER" id="PTHR13152:SF0">
    <property type="entry name" value="GENERAL TRANSCRIPTION FACTOR IIH SUBUNIT 4"/>
    <property type="match status" value="1"/>
</dbReference>
<keyword evidence="10" id="KW-0648">Protein biosynthesis</keyword>
<dbReference type="EMBL" id="GBEZ01009459">
    <property type="protein sequence ID" value="JAC76131.1"/>
    <property type="molecule type" value="Transcribed_RNA"/>
</dbReference>
<evidence type="ECO:0000256" key="8">
    <source>
        <dbReference type="RuleBase" id="RU364024"/>
    </source>
</evidence>
<evidence type="ECO:0000256" key="6">
    <source>
        <dbReference type="ARBA" id="ARBA00023204"/>
    </source>
</evidence>
<dbReference type="Pfam" id="PF18307">
    <property type="entry name" value="Tfb2_C"/>
    <property type="match status" value="1"/>
</dbReference>
<comment type="subcellular location">
    <subcellularLocation>
        <location evidence="1 8">Nucleus</location>
    </subcellularLocation>
</comment>
<keyword evidence="5 8" id="KW-0804">Transcription</keyword>
<dbReference type="GO" id="GO:0003690">
    <property type="term" value="F:double-stranded DNA binding"/>
    <property type="evidence" value="ECO:0007669"/>
    <property type="project" value="TreeGrafter"/>
</dbReference>
<dbReference type="AlphaFoldDB" id="A0A061S035"/>
<accession>A0A061S035</accession>
<evidence type="ECO:0000256" key="7">
    <source>
        <dbReference type="ARBA" id="ARBA00023242"/>
    </source>
</evidence>
<evidence type="ECO:0000313" key="10">
    <source>
        <dbReference type="EMBL" id="JAC76131.1"/>
    </source>
</evidence>
<dbReference type="GO" id="GO:0005675">
    <property type="term" value="C:transcription factor TFIIH holo complex"/>
    <property type="evidence" value="ECO:0007669"/>
    <property type="project" value="TreeGrafter"/>
</dbReference>
<dbReference type="Pfam" id="PF03849">
    <property type="entry name" value="Tfb2"/>
    <property type="match status" value="1"/>
</dbReference>
<dbReference type="GO" id="GO:0003743">
    <property type="term" value="F:translation initiation factor activity"/>
    <property type="evidence" value="ECO:0007669"/>
    <property type="project" value="UniProtKB-KW"/>
</dbReference>
<evidence type="ECO:0000256" key="2">
    <source>
        <dbReference type="ARBA" id="ARBA00007132"/>
    </source>
</evidence>
<dbReference type="GO" id="GO:0006289">
    <property type="term" value="P:nucleotide-excision repair"/>
    <property type="evidence" value="ECO:0007669"/>
    <property type="project" value="InterPro"/>
</dbReference>
<name>A0A061S035_9CHLO</name>
<evidence type="ECO:0000256" key="3">
    <source>
        <dbReference type="ARBA" id="ARBA00022763"/>
    </source>
</evidence>
<evidence type="ECO:0000259" key="9">
    <source>
        <dbReference type="Pfam" id="PF18307"/>
    </source>
</evidence>
<dbReference type="InterPro" id="IPR004598">
    <property type="entry name" value="TFIIH_p52/Tfb2"/>
</dbReference>
<reference evidence="10" key="1">
    <citation type="submission" date="2014-05" db="EMBL/GenBank/DDBJ databases">
        <title>The transcriptome of the halophilic microalga Tetraselmis sp. GSL018 isolated from the Great Salt Lake, Utah.</title>
        <authorList>
            <person name="Jinkerson R.E."/>
            <person name="D'Adamo S."/>
            <person name="Posewitz M.C."/>
        </authorList>
    </citation>
    <scope>NUCLEOTIDE SEQUENCE</scope>
    <source>
        <strain evidence="10">GSL018</strain>
    </source>
</reference>
<dbReference type="Gene3D" id="3.30.70.2610">
    <property type="match status" value="1"/>
</dbReference>
<proteinExistence type="inferred from homology"/>
<evidence type="ECO:0000256" key="5">
    <source>
        <dbReference type="ARBA" id="ARBA00023163"/>
    </source>
</evidence>
<protein>
    <recommendedName>
        <fullName evidence="8">RNA polymerase II transcription factor B subunit 2</fullName>
    </recommendedName>
</protein>
<keyword evidence="10" id="KW-0396">Initiation factor</keyword>
<dbReference type="PANTHER" id="PTHR13152">
    <property type="entry name" value="TFIIH, POLYPEPTIDE 4"/>
    <property type="match status" value="1"/>
</dbReference>
<gene>
    <name evidence="10" type="primary">GTF2H4</name>
    <name evidence="10" type="ORF">TSPGSL018_21068</name>
</gene>
<dbReference type="InterPro" id="IPR040662">
    <property type="entry name" value="Tfb2_C"/>
</dbReference>
<dbReference type="GO" id="GO:0001671">
    <property type="term" value="F:ATPase activator activity"/>
    <property type="evidence" value="ECO:0007669"/>
    <property type="project" value="InterPro"/>
</dbReference>
<organism evidence="10">
    <name type="scientific">Tetraselmis sp. GSL018</name>
    <dbReference type="NCBI Taxonomy" id="582737"/>
    <lineage>
        <taxon>Eukaryota</taxon>
        <taxon>Viridiplantae</taxon>
        <taxon>Chlorophyta</taxon>
        <taxon>core chlorophytes</taxon>
        <taxon>Chlorodendrophyceae</taxon>
        <taxon>Chlorodendrales</taxon>
        <taxon>Chlorodendraceae</taxon>
        <taxon>Tetraselmis</taxon>
    </lineage>
</organism>
<keyword evidence="3 8" id="KW-0227">DNA damage</keyword>
<comment type="similarity">
    <text evidence="2 8">Belongs to the TFB2 family.</text>
</comment>
<keyword evidence="4 8" id="KW-0805">Transcription regulation</keyword>
<sequence>NWNAFNLLNYLEELPPIKLRNIYESHWTCQAVLRALPPIAKQYVLRILFIAGSVPENTVSNWSQSAASDKHAAALDAMQRLQILQPQPDRAGGCSYALQPAFQANLQRALCLRHPGGSGGVPAAVKQAAPSPADVEKYSSNQWEALLLYLMDPNKGAPAAPAYMEQKRLEVWRLFSAAGLVEENARSSRWNVTRAGFQFLFSDTYRQMWRLLREYIDMAEASSGAELTSTIGFLLHLGFRSTPCAYSDLSPEEQRMAADMAALGVLCPFQTADRRVYVSPTPLACSICAGGSAGAKAVDGFIIVETNFKVYAYTSSATRISILRQFMRLEVILPNLVVGTITRESAVQAFTSSITASQIVTFLRQHASPHIAERVPVVPQVIADQIHLWENEQNRVRTYEASLFENFGSQEAFQKACKHAREIGVWLWQDDKKLRLVTMMHGFDDMKKFIKANK</sequence>
<evidence type="ECO:0000256" key="1">
    <source>
        <dbReference type="ARBA" id="ARBA00004123"/>
    </source>
</evidence>
<keyword evidence="6 8" id="KW-0234">DNA repair</keyword>
<feature type="non-terminal residue" evidence="10">
    <location>
        <position position="1"/>
    </location>
</feature>
<feature type="domain" description="Transcription factor Tfb2 C-terminal" evidence="9">
    <location>
        <begin position="384"/>
        <end position="451"/>
    </location>
</feature>
<evidence type="ECO:0000256" key="4">
    <source>
        <dbReference type="ARBA" id="ARBA00023015"/>
    </source>
</evidence>
<dbReference type="GO" id="GO:0000439">
    <property type="term" value="C:transcription factor TFIIH core complex"/>
    <property type="evidence" value="ECO:0007669"/>
    <property type="project" value="InterPro"/>
</dbReference>
<keyword evidence="7 8" id="KW-0539">Nucleus</keyword>